<gene>
    <name evidence="1" type="ORF">AGERDE_LOCUS8340</name>
</gene>
<dbReference type="Proteomes" id="UP000789831">
    <property type="component" value="Unassembled WGS sequence"/>
</dbReference>
<evidence type="ECO:0000313" key="1">
    <source>
        <dbReference type="EMBL" id="CAG8585452.1"/>
    </source>
</evidence>
<reference evidence="1" key="1">
    <citation type="submission" date="2021-06" db="EMBL/GenBank/DDBJ databases">
        <authorList>
            <person name="Kallberg Y."/>
            <person name="Tangrot J."/>
            <person name="Rosling A."/>
        </authorList>
    </citation>
    <scope>NUCLEOTIDE SEQUENCE</scope>
    <source>
        <strain evidence="1">MT106</strain>
    </source>
</reference>
<proteinExistence type="predicted"/>
<keyword evidence="2" id="KW-1185">Reference proteome</keyword>
<dbReference type="AlphaFoldDB" id="A0A9N9G8V1"/>
<name>A0A9N9G8V1_9GLOM</name>
<sequence length="62" mass="6731">MTYFGKKPIINDDKENEIPIAGSGIGTRPRFNKCKIKPMVGFIRPGIATSGLCTIVTSGYVQ</sequence>
<accession>A0A9N9G8V1</accession>
<dbReference type="EMBL" id="CAJVPL010001737">
    <property type="protein sequence ID" value="CAG8585452.1"/>
    <property type="molecule type" value="Genomic_DNA"/>
</dbReference>
<comment type="caution">
    <text evidence="1">The sequence shown here is derived from an EMBL/GenBank/DDBJ whole genome shotgun (WGS) entry which is preliminary data.</text>
</comment>
<organism evidence="1 2">
    <name type="scientific">Ambispora gerdemannii</name>
    <dbReference type="NCBI Taxonomy" id="144530"/>
    <lineage>
        <taxon>Eukaryota</taxon>
        <taxon>Fungi</taxon>
        <taxon>Fungi incertae sedis</taxon>
        <taxon>Mucoromycota</taxon>
        <taxon>Glomeromycotina</taxon>
        <taxon>Glomeromycetes</taxon>
        <taxon>Archaeosporales</taxon>
        <taxon>Ambisporaceae</taxon>
        <taxon>Ambispora</taxon>
    </lineage>
</organism>
<protein>
    <submittedName>
        <fullName evidence="1">4024_t:CDS:1</fullName>
    </submittedName>
</protein>
<evidence type="ECO:0000313" key="2">
    <source>
        <dbReference type="Proteomes" id="UP000789831"/>
    </source>
</evidence>